<sequence>MTVAGWSATATVDSTGRAWVRLPASIRPGAHAVTMAYSGTAITLPSTTTQSIGVRRVAPTVRTTASGVAYRGYATVHVSVSAKLPASGRVALYAGYYKVGSATLRKSHGHWVATIHTRRILSTGTLALRYGGNHDVAPVLHKVGTVKRTR</sequence>
<proteinExistence type="predicted"/>
<protein>
    <recommendedName>
        <fullName evidence="3">Bacterial Ig-like domain-containing protein</fullName>
    </recommendedName>
</protein>
<keyword evidence="2" id="KW-1185">Reference proteome</keyword>
<evidence type="ECO:0008006" key="3">
    <source>
        <dbReference type="Google" id="ProtNLM"/>
    </source>
</evidence>
<dbReference type="Proteomes" id="UP001529338">
    <property type="component" value="Unassembled WGS sequence"/>
</dbReference>
<dbReference type="RefSeq" id="WP_289454304.1">
    <property type="nucleotide sequence ID" value="NZ_JAUCGQ010000001.1"/>
</dbReference>
<evidence type="ECO:0000313" key="1">
    <source>
        <dbReference type="EMBL" id="MDM7854531.1"/>
    </source>
</evidence>
<gene>
    <name evidence="1" type="ORF">QRT04_06265</name>
</gene>
<reference evidence="1 2" key="1">
    <citation type="submission" date="2023-06" db="EMBL/GenBank/DDBJ databases">
        <title>Cellulomonas sp. MW4 Whole genome sequence.</title>
        <authorList>
            <person name="Park S."/>
        </authorList>
    </citation>
    <scope>NUCLEOTIDE SEQUENCE [LARGE SCALE GENOMIC DNA]</scope>
    <source>
        <strain evidence="1 2">MW4</strain>
    </source>
</reference>
<accession>A0ABT7SEA5</accession>
<dbReference type="EMBL" id="JAUCGQ010000001">
    <property type="protein sequence ID" value="MDM7854531.1"/>
    <property type="molecule type" value="Genomic_DNA"/>
</dbReference>
<organism evidence="1 2">
    <name type="scientific">Cellulomonas alba</name>
    <dbReference type="NCBI Taxonomy" id="3053467"/>
    <lineage>
        <taxon>Bacteria</taxon>
        <taxon>Bacillati</taxon>
        <taxon>Actinomycetota</taxon>
        <taxon>Actinomycetes</taxon>
        <taxon>Micrococcales</taxon>
        <taxon>Cellulomonadaceae</taxon>
        <taxon>Cellulomonas</taxon>
    </lineage>
</organism>
<evidence type="ECO:0000313" key="2">
    <source>
        <dbReference type="Proteomes" id="UP001529338"/>
    </source>
</evidence>
<comment type="caution">
    <text evidence="1">The sequence shown here is derived from an EMBL/GenBank/DDBJ whole genome shotgun (WGS) entry which is preliminary data.</text>
</comment>
<name>A0ABT7SEA5_9CELL</name>